<reference evidence="3 4" key="1">
    <citation type="journal article" date="2018" name="PLoS ONE">
        <title>The draft genome of Kipferlia bialata reveals reductive genome evolution in fornicate parasites.</title>
        <authorList>
            <person name="Tanifuji G."/>
            <person name="Takabayashi S."/>
            <person name="Kume K."/>
            <person name="Takagi M."/>
            <person name="Nakayama T."/>
            <person name="Kamikawa R."/>
            <person name="Inagaki Y."/>
            <person name="Hashimoto T."/>
        </authorList>
    </citation>
    <scope>NUCLEOTIDE SEQUENCE [LARGE SCALE GENOMIC DNA]</scope>
    <source>
        <strain evidence="3">NY0173</strain>
    </source>
</reference>
<keyword evidence="4" id="KW-1185">Reference proteome</keyword>
<evidence type="ECO:0000313" key="4">
    <source>
        <dbReference type="Proteomes" id="UP000265618"/>
    </source>
</evidence>
<dbReference type="InterPro" id="IPR002192">
    <property type="entry name" value="PPDK_AMP/ATP-bd"/>
</dbReference>
<dbReference type="GO" id="GO:0016301">
    <property type="term" value="F:kinase activity"/>
    <property type="evidence" value="ECO:0007669"/>
    <property type="project" value="InterPro"/>
</dbReference>
<proteinExistence type="inferred from homology"/>
<dbReference type="GO" id="GO:0005524">
    <property type="term" value="F:ATP binding"/>
    <property type="evidence" value="ECO:0007669"/>
    <property type="project" value="InterPro"/>
</dbReference>
<dbReference type="OrthoDB" id="6123450at2759"/>
<dbReference type="SUPFAM" id="SSF56059">
    <property type="entry name" value="Glutathione synthetase ATP-binding domain-like"/>
    <property type="match status" value="1"/>
</dbReference>
<dbReference type="EMBL" id="BDIP01003163">
    <property type="protein sequence ID" value="GIQ87350.1"/>
    <property type="molecule type" value="Genomic_DNA"/>
</dbReference>
<dbReference type="AlphaFoldDB" id="A0A9K3D324"/>
<accession>A0A9K3D324</accession>
<feature type="non-terminal residue" evidence="3">
    <location>
        <position position="327"/>
    </location>
</feature>
<comment type="similarity">
    <text evidence="1">Belongs to the PEP-utilizing enzyme family.</text>
</comment>
<gene>
    <name evidence="3" type="ORF">KIPB_009371</name>
</gene>
<sequence length="327" mass="34848">WASLYSARALSYRDQKGKASGTEVEEGPIGDAIAVVVQVMPSHVCTAGVAFSADPVTSSRCCVRIESLHGLGEALVSGRCDPDVHLYETTDIHRVVGIEGVEREEGIPVYKLMKRDIKEKQLMLTPSAESVVPVETEAPLSLDGNPDATLSGIIETDLSGTKKGRAPSLTKKEAARCASVVAQIANAQGCPQDIEFCVAGKERQLCILQSRPITSLVPTPQVKYTPIPSAMVEPTKEVLAQMAEIESKGLKPEPTQHLLVNYGPLQNIADPWTPLGADGLNTQVNMDTGNGHISLSLSLSLPFSLSLSLPLSLSLSLSLSLLLAPEY</sequence>
<comment type="caution">
    <text evidence="3">The sequence shown here is derived from an EMBL/GenBank/DDBJ whole genome shotgun (WGS) entry which is preliminary data.</text>
</comment>
<name>A0A9K3D324_9EUKA</name>
<evidence type="ECO:0000259" key="2">
    <source>
        <dbReference type="Pfam" id="PF01326"/>
    </source>
</evidence>
<protein>
    <recommendedName>
        <fullName evidence="2">Pyruvate phosphate dikinase AMP/ATP-binding domain-containing protein</fullName>
    </recommendedName>
</protein>
<dbReference type="PANTHER" id="PTHR43615">
    <property type="entry name" value="PHOSPHOENOLPYRUVATE SYNTHASE-RELATED"/>
    <property type="match status" value="1"/>
</dbReference>
<dbReference type="Proteomes" id="UP000265618">
    <property type="component" value="Unassembled WGS sequence"/>
</dbReference>
<evidence type="ECO:0000313" key="3">
    <source>
        <dbReference type="EMBL" id="GIQ87350.1"/>
    </source>
</evidence>
<feature type="domain" description="Pyruvate phosphate dikinase AMP/ATP-binding" evidence="2">
    <location>
        <begin position="1"/>
        <end position="216"/>
    </location>
</feature>
<dbReference type="InterPro" id="IPR051549">
    <property type="entry name" value="PEP_Utilizing_Enz"/>
</dbReference>
<dbReference type="PANTHER" id="PTHR43615:SF1">
    <property type="entry name" value="PPDK_N DOMAIN-CONTAINING PROTEIN"/>
    <property type="match status" value="1"/>
</dbReference>
<dbReference type="Gene3D" id="3.30.470.20">
    <property type="entry name" value="ATP-grasp fold, B domain"/>
    <property type="match status" value="1"/>
</dbReference>
<organism evidence="3 4">
    <name type="scientific">Kipferlia bialata</name>
    <dbReference type="NCBI Taxonomy" id="797122"/>
    <lineage>
        <taxon>Eukaryota</taxon>
        <taxon>Metamonada</taxon>
        <taxon>Carpediemonas-like organisms</taxon>
        <taxon>Kipferlia</taxon>
    </lineage>
</organism>
<evidence type="ECO:0000256" key="1">
    <source>
        <dbReference type="ARBA" id="ARBA00007837"/>
    </source>
</evidence>
<dbReference type="Pfam" id="PF01326">
    <property type="entry name" value="PPDK_N"/>
    <property type="match status" value="1"/>
</dbReference>